<dbReference type="PRINTS" id="PR00111">
    <property type="entry name" value="ABHYDROLASE"/>
</dbReference>
<dbReference type="InterPro" id="IPR000073">
    <property type="entry name" value="AB_hydrolase_1"/>
</dbReference>
<evidence type="ECO:0000259" key="1">
    <source>
        <dbReference type="Pfam" id="PF00561"/>
    </source>
</evidence>
<dbReference type="OMA" id="DPLVCIH"/>
<evidence type="ECO:0000313" key="3">
    <source>
        <dbReference type="Proteomes" id="UP000255014"/>
    </source>
</evidence>
<keyword evidence="2" id="KW-0378">Hydrolase</keyword>
<gene>
    <name evidence="2" type="primary">catD_2</name>
    <name evidence="2" type="ORF">NCTC10911_02383</name>
</gene>
<accession>A0A0E8D4F8</accession>
<feature type="domain" description="AB hydrolase-1" evidence="1">
    <location>
        <begin position="30"/>
        <end position="162"/>
    </location>
</feature>
<protein>
    <submittedName>
        <fullName evidence="2">3-oxoadipate enol-lactonase 2</fullName>
        <ecNumber evidence="2">3.1.1.24</ecNumber>
    </submittedName>
</protein>
<dbReference type="GeneID" id="69601884"/>
<dbReference type="AlphaFoldDB" id="A0A0E8D4F8"/>
<dbReference type="InterPro" id="IPR029058">
    <property type="entry name" value="AB_hydrolase_fold"/>
</dbReference>
<dbReference type="EC" id="3.1.1.24" evidence="2"/>
<evidence type="ECO:0000313" key="2">
    <source>
        <dbReference type="EMBL" id="SUV65335.1"/>
    </source>
</evidence>
<dbReference type="Proteomes" id="UP000255014">
    <property type="component" value="Unassembled WGS sequence"/>
</dbReference>
<dbReference type="GO" id="GO:0047570">
    <property type="term" value="F:3-oxoadipate enol-lactonase activity"/>
    <property type="evidence" value="ECO:0007669"/>
    <property type="project" value="UniProtKB-EC"/>
</dbReference>
<name>A0A0E8D4F8_BORPT</name>
<proteinExistence type="predicted"/>
<dbReference type="PANTHER" id="PTHR43798">
    <property type="entry name" value="MONOACYLGLYCEROL LIPASE"/>
    <property type="match status" value="1"/>
</dbReference>
<dbReference type="EMBL" id="UFTT01000002">
    <property type="protein sequence ID" value="SUV65335.1"/>
    <property type="molecule type" value="Genomic_DNA"/>
</dbReference>
<sequence>MMQHYYERDGVRLSYYLDDYTDPWTQAPTLLLLLHGAMANAQRFYSWVPGLSRDYRVVRADLRGHGLSDVPPADKPLDLQVLTEDILALLDHLGCERVHLAGNSAGGYVGQHLAMQHPQRIETLALFGSAPGLRNSQASTWLERVAEKGLRQFLADTIDDRFPPELVGTPRCEQFLDALSDHDMAYIGRFVGYMAQQEWGDQLHRITCPTLVVIPGAGRIGAMDAYQPMRDHLKRAEILVYEGERHSICEYLPQRCVADLRSFLARHGGPAWP</sequence>
<dbReference type="GO" id="GO:0016020">
    <property type="term" value="C:membrane"/>
    <property type="evidence" value="ECO:0007669"/>
    <property type="project" value="TreeGrafter"/>
</dbReference>
<dbReference type="Gene3D" id="3.40.50.1820">
    <property type="entry name" value="alpha/beta hydrolase"/>
    <property type="match status" value="1"/>
</dbReference>
<organism evidence="2 3">
    <name type="scientific">Bordetella pertussis</name>
    <dbReference type="NCBI Taxonomy" id="520"/>
    <lineage>
        <taxon>Bacteria</taxon>
        <taxon>Pseudomonadati</taxon>
        <taxon>Pseudomonadota</taxon>
        <taxon>Betaproteobacteria</taxon>
        <taxon>Burkholderiales</taxon>
        <taxon>Alcaligenaceae</taxon>
        <taxon>Bordetella</taxon>
    </lineage>
</organism>
<dbReference type="InterPro" id="IPR050266">
    <property type="entry name" value="AB_hydrolase_sf"/>
</dbReference>
<dbReference type="Pfam" id="PF00561">
    <property type="entry name" value="Abhydrolase_1"/>
    <property type="match status" value="1"/>
</dbReference>
<dbReference type="RefSeq" id="WP_010930745.1">
    <property type="nucleotide sequence ID" value="NZ_AP024746.1"/>
</dbReference>
<reference evidence="2 3" key="1">
    <citation type="submission" date="2018-06" db="EMBL/GenBank/DDBJ databases">
        <authorList>
            <consortium name="Pathogen Informatics"/>
            <person name="Doyle S."/>
        </authorList>
    </citation>
    <scope>NUCLEOTIDE SEQUENCE [LARGE SCALE GENOMIC DNA]</scope>
    <source>
        <strain evidence="2 3">NCTC10911</strain>
    </source>
</reference>
<dbReference type="PANTHER" id="PTHR43798:SF33">
    <property type="entry name" value="HYDROLASE, PUTATIVE (AFU_ORTHOLOGUE AFUA_2G14860)-RELATED"/>
    <property type="match status" value="1"/>
</dbReference>
<dbReference type="SUPFAM" id="SSF53474">
    <property type="entry name" value="alpha/beta-Hydrolases"/>
    <property type="match status" value="1"/>
</dbReference>